<name>A0A481ZCT6_9VIRU</name>
<evidence type="ECO:0000313" key="1">
    <source>
        <dbReference type="EMBL" id="QBK93587.1"/>
    </source>
</evidence>
<proteinExistence type="predicted"/>
<accession>A0A481ZCT6</accession>
<protein>
    <recommendedName>
        <fullName evidence="2">F-box-like family protein</fullName>
    </recommendedName>
</protein>
<sequence length="282" mass="32842">MNSDRSVNELLEVFGISNISNLGSDVIIKFFDDISVKEVMKLCRVNKQFNAGCWGDSMWKRKVENDYGVETKYGRTWKDTAQFLSEYNMINLNETWVNGKTYKELLDESLESKNDNYFKDLRDKYKLGEIIFPSYVHDIQTAKEFVLTRESWGSDSTESMPEEEKITIYERFNRNNGNILEDENRLKKQVAGMTREFAVIVFASAEIKGTYTHNNFGLSSLMSQNLYYSDFSEDVGIELSTEAELKIKKLTRMVDPNLYIMTYSVMSPNNLVNLDIWQERGY</sequence>
<dbReference type="InterPro" id="IPR036047">
    <property type="entry name" value="F-box-like_dom_sf"/>
</dbReference>
<organism evidence="1">
    <name type="scientific">Pithovirus LCPAC404</name>
    <dbReference type="NCBI Taxonomy" id="2506597"/>
    <lineage>
        <taxon>Viruses</taxon>
        <taxon>Pithoviruses</taxon>
    </lineage>
</organism>
<dbReference type="SUPFAM" id="SSF81383">
    <property type="entry name" value="F-box domain"/>
    <property type="match status" value="1"/>
</dbReference>
<reference evidence="1" key="1">
    <citation type="journal article" date="2019" name="MBio">
        <title>Virus Genomes from Deep Sea Sediments Expand the Ocean Megavirome and Support Independent Origins of Viral Gigantism.</title>
        <authorList>
            <person name="Backstrom D."/>
            <person name="Yutin N."/>
            <person name="Jorgensen S.L."/>
            <person name="Dharamshi J."/>
            <person name="Homa F."/>
            <person name="Zaremba-Niedwiedzka K."/>
            <person name="Spang A."/>
            <person name="Wolf Y.I."/>
            <person name="Koonin E.V."/>
            <person name="Ettema T.J."/>
        </authorList>
    </citation>
    <scope>NUCLEOTIDE SEQUENCE</scope>
</reference>
<evidence type="ECO:0008006" key="2">
    <source>
        <dbReference type="Google" id="ProtNLM"/>
    </source>
</evidence>
<dbReference type="EMBL" id="MK500599">
    <property type="protein sequence ID" value="QBK93587.1"/>
    <property type="molecule type" value="Genomic_DNA"/>
</dbReference>
<gene>
    <name evidence="1" type="ORF">LCPAC404_02910</name>
</gene>